<gene>
    <name evidence="5" type="ORF">Z520_11858</name>
</gene>
<evidence type="ECO:0000313" key="5">
    <source>
        <dbReference type="EMBL" id="KIX92384.1"/>
    </source>
</evidence>
<dbReference type="GeneID" id="27717604"/>
<proteinExistence type="predicted"/>
<dbReference type="CDD" id="cd12148">
    <property type="entry name" value="fungal_TF_MHR"/>
    <property type="match status" value="1"/>
</dbReference>
<dbReference type="STRING" id="1442371.A0A0D2JPK6"/>
<evidence type="ECO:0000256" key="2">
    <source>
        <dbReference type="ARBA" id="ARBA00023163"/>
    </source>
</evidence>
<keyword evidence="6" id="KW-1185">Reference proteome</keyword>
<evidence type="ECO:0008006" key="7">
    <source>
        <dbReference type="Google" id="ProtNLM"/>
    </source>
</evidence>
<keyword evidence="3" id="KW-0539">Nucleus</keyword>
<sequence length="581" mass="64506">MQAVLDALKFGSREEANQTLEHLRSTAQNAPQADAGADDDNDPGDFEQGLPRLEESSLEMMLLDTGGRQKCKAASSTTTTTTDVPGWIPASFSPKTLPSEQMVRMGSTFYFEVISGLFYVTASENFDSLLDAVYRAEAEPEMTDIAEICAVASVGAHFHPDGVQDELKDALFRTAIQNINELIEVSGVRAIGVLACLSIYGLLEKRRSTRGLIHLGLQLARWEQQEVGGSPSLLLIRKKLHRTMVFLECWLSTSLGYYPGEFQLSDVEVEPLLRPLDENDMSDLTQTKMCQVGWLKARVVRAVFTRPFPGFPAIESLMVDLNTWPQQLPLHMTLKSLIENKDNTPHPLTAAHNGALFLAHAMYLGAEIFLYRPILIAMADQKAGRSWPLPSITAEQAARCYTRCVEAARTIARLFSLLRIGTSETMMHNRCWLTNFEIFTACSVLLYDLAERSLSPLQQETEVQAELQRAGECLTMLKASACADRVSQRLHDTLNETYQKVKMLNDKPSERTQVQNGDETDRSGRCGYANGKESLAVAQEALKAMTNILKDPFGHGDKEGLILDFSIMGADTVDWFSSCET</sequence>
<evidence type="ECO:0000256" key="4">
    <source>
        <dbReference type="SAM" id="MobiDB-lite"/>
    </source>
</evidence>
<reference evidence="5 6" key="1">
    <citation type="submission" date="2015-01" db="EMBL/GenBank/DDBJ databases">
        <title>The Genome Sequence of Fonsecaea multimorphosa CBS 102226.</title>
        <authorList>
            <consortium name="The Broad Institute Genomics Platform"/>
            <person name="Cuomo C."/>
            <person name="de Hoog S."/>
            <person name="Gorbushina A."/>
            <person name="Stielow B."/>
            <person name="Teixiera M."/>
            <person name="Abouelleil A."/>
            <person name="Chapman S.B."/>
            <person name="Priest M."/>
            <person name="Young S.K."/>
            <person name="Wortman J."/>
            <person name="Nusbaum C."/>
            <person name="Birren B."/>
        </authorList>
    </citation>
    <scope>NUCLEOTIDE SEQUENCE [LARGE SCALE GENOMIC DNA]</scope>
    <source>
        <strain evidence="5 6">CBS 102226</strain>
    </source>
</reference>
<dbReference type="PANTHER" id="PTHR47424:SF6">
    <property type="entry name" value="PROLINE UTILIZATION TRANS-ACTIVATOR"/>
    <property type="match status" value="1"/>
</dbReference>
<dbReference type="OrthoDB" id="1919336at2759"/>
<organism evidence="5 6">
    <name type="scientific">Fonsecaea multimorphosa CBS 102226</name>
    <dbReference type="NCBI Taxonomy" id="1442371"/>
    <lineage>
        <taxon>Eukaryota</taxon>
        <taxon>Fungi</taxon>
        <taxon>Dikarya</taxon>
        <taxon>Ascomycota</taxon>
        <taxon>Pezizomycotina</taxon>
        <taxon>Eurotiomycetes</taxon>
        <taxon>Chaetothyriomycetidae</taxon>
        <taxon>Chaetothyriales</taxon>
        <taxon>Herpotrichiellaceae</taxon>
        <taxon>Fonsecaea</taxon>
    </lineage>
</organism>
<protein>
    <recommendedName>
        <fullName evidence="7">Transcription factor domain-containing protein</fullName>
    </recommendedName>
</protein>
<feature type="compositionally biased region" description="Acidic residues" evidence="4">
    <location>
        <begin position="36"/>
        <end position="45"/>
    </location>
</feature>
<evidence type="ECO:0000313" key="6">
    <source>
        <dbReference type="Proteomes" id="UP000053411"/>
    </source>
</evidence>
<dbReference type="VEuPathDB" id="FungiDB:Z520_11858"/>
<name>A0A0D2JPK6_9EURO</name>
<dbReference type="Proteomes" id="UP000053411">
    <property type="component" value="Unassembled WGS sequence"/>
</dbReference>
<dbReference type="InterPro" id="IPR051127">
    <property type="entry name" value="Fungal_SecMet_Regulators"/>
</dbReference>
<dbReference type="RefSeq" id="XP_016626507.1">
    <property type="nucleotide sequence ID" value="XM_016782346.1"/>
</dbReference>
<feature type="region of interest" description="Disordered" evidence="4">
    <location>
        <begin position="25"/>
        <end position="49"/>
    </location>
</feature>
<dbReference type="EMBL" id="KN848105">
    <property type="protein sequence ID" value="KIX92384.1"/>
    <property type="molecule type" value="Genomic_DNA"/>
</dbReference>
<evidence type="ECO:0000256" key="1">
    <source>
        <dbReference type="ARBA" id="ARBA00023015"/>
    </source>
</evidence>
<evidence type="ECO:0000256" key="3">
    <source>
        <dbReference type="ARBA" id="ARBA00023242"/>
    </source>
</evidence>
<accession>A0A0D2JPK6</accession>
<dbReference type="PANTHER" id="PTHR47424">
    <property type="entry name" value="REGULATORY PROTEIN GAL4"/>
    <property type="match status" value="1"/>
</dbReference>
<keyword evidence="1" id="KW-0805">Transcription regulation</keyword>
<dbReference type="AlphaFoldDB" id="A0A0D2JPK6"/>
<keyword evidence="2" id="KW-0804">Transcription</keyword>